<keyword evidence="2" id="KW-0732">Signal</keyword>
<organism evidence="3 4">
    <name type="scientific">Saprolegnia parasitica (strain CBS 223.65)</name>
    <dbReference type="NCBI Taxonomy" id="695850"/>
    <lineage>
        <taxon>Eukaryota</taxon>
        <taxon>Sar</taxon>
        <taxon>Stramenopiles</taxon>
        <taxon>Oomycota</taxon>
        <taxon>Saprolegniomycetes</taxon>
        <taxon>Saprolegniales</taxon>
        <taxon>Saprolegniaceae</taxon>
        <taxon>Saprolegnia</taxon>
    </lineage>
</organism>
<dbReference type="KEGG" id="spar:SPRG_18761"/>
<dbReference type="VEuPathDB" id="FungiDB:SPRG_18761"/>
<dbReference type="EMBL" id="KK584630">
    <property type="protein sequence ID" value="KDO15699.1"/>
    <property type="molecule type" value="Genomic_DNA"/>
</dbReference>
<dbReference type="AlphaFoldDB" id="A0A067BBJ8"/>
<keyword evidence="1" id="KW-0812">Transmembrane</keyword>
<dbReference type="Proteomes" id="UP000030745">
    <property type="component" value="Unassembled WGS sequence"/>
</dbReference>
<feature type="non-terminal residue" evidence="3">
    <location>
        <position position="132"/>
    </location>
</feature>
<evidence type="ECO:0000313" key="3">
    <source>
        <dbReference type="EMBL" id="KDO15699.1"/>
    </source>
</evidence>
<proteinExistence type="predicted"/>
<sequence>MPSSLQVALGCFGAVVLYASQWIDCAPRWLYAPKAIDVSAYNLDHPTTMSELDAIVTKHDLASPGVAAPGTHLFSGGGLMYVAYCIDDLPSLLQWIALVLYVALICVFLATSRLNMLVEDERTQWKSWQIMM</sequence>
<gene>
    <name evidence="3" type="ORF">SPRG_18761</name>
</gene>
<evidence type="ECO:0000256" key="1">
    <source>
        <dbReference type="SAM" id="Phobius"/>
    </source>
</evidence>
<keyword evidence="1" id="KW-0472">Membrane</keyword>
<dbReference type="RefSeq" id="XP_012213594.1">
    <property type="nucleotide sequence ID" value="XM_012358204.1"/>
</dbReference>
<feature type="signal peptide" evidence="2">
    <location>
        <begin position="1"/>
        <end position="19"/>
    </location>
</feature>
<reference evidence="3 4" key="1">
    <citation type="journal article" date="2013" name="PLoS Genet.">
        <title>Distinctive expansion of potential virulence genes in the genome of the oomycete fish pathogen Saprolegnia parasitica.</title>
        <authorList>
            <person name="Jiang R.H."/>
            <person name="de Bruijn I."/>
            <person name="Haas B.J."/>
            <person name="Belmonte R."/>
            <person name="Lobach L."/>
            <person name="Christie J."/>
            <person name="van den Ackerveken G."/>
            <person name="Bottin A."/>
            <person name="Bulone V."/>
            <person name="Diaz-Moreno S.M."/>
            <person name="Dumas B."/>
            <person name="Fan L."/>
            <person name="Gaulin E."/>
            <person name="Govers F."/>
            <person name="Grenville-Briggs L.J."/>
            <person name="Horner N.R."/>
            <person name="Levin J.Z."/>
            <person name="Mammella M."/>
            <person name="Meijer H.J."/>
            <person name="Morris P."/>
            <person name="Nusbaum C."/>
            <person name="Oome S."/>
            <person name="Phillips A.J."/>
            <person name="van Rooyen D."/>
            <person name="Rzeszutek E."/>
            <person name="Saraiva M."/>
            <person name="Secombes C.J."/>
            <person name="Seidl M.F."/>
            <person name="Snel B."/>
            <person name="Stassen J.H."/>
            <person name="Sykes S."/>
            <person name="Tripathy S."/>
            <person name="van den Berg H."/>
            <person name="Vega-Arreguin J.C."/>
            <person name="Wawra S."/>
            <person name="Young S.K."/>
            <person name="Zeng Q."/>
            <person name="Dieguez-Uribeondo J."/>
            <person name="Russ C."/>
            <person name="Tyler B.M."/>
            <person name="van West P."/>
        </authorList>
    </citation>
    <scope>NUCLEOTIDE SEQUENCE [LARGE SCALE GENOMIC DNA]</scope>
    <source>
        <strain evidence="3 4">CBS 223.65</strain>
    </source>
</reference>
<protein>
    <submittedName>
        <fullName evidence="3">Uncharacterized protein</fullName>
    </submittedName>
</protein>
<dbReference type="OMA" id="KSWQIMM"/>
<feature type="transmembrane region" description="Helical" evidence="1">
    <location>
        <begin position="92"/>
        <end position="112"/>
    </location>
</feature>
<name>A0A067BBJ8_SAPPC</name>
<dbReference type="GeneID" id="24140282"/>
<dbReference type="OrthoDB" id="10339380at2759"/>
<accession>A0A067BBJ8</accession>
<feature type="chain" id="PRO_5001636632" evidence="2">
    <location>
        <begin position="20"/>
        <end position="132"/>
    </location>
</feature>
<keyword evidence="4" id="KW-1185">Reference proteome</keyword>
<evidence type="ECO:0000313" key="4">
    <source>
        <dbReference type="Proteomes" id="UP000030745"/>
    </source>
</evidence>
<keyword evidence="1" id="KW-1133">Transmembrane helix</keyword>
<evidence type="ECO:0000256" key="2">
    <source>
        <dbReference type="SAM" id="SignalP"/>
    </source>
</evidence>